<evidence type="ECO:0000313" key="4">
    <source>
        <dbReference type="Proteomes" id="UP000289734"/>
    </source>
</evidence>
<reference evidence="4" key="1">
    <citation type="submission" date="2019-01" db="EMBL/GenBank/DDBJ databases">
        <title>Cytophagaceae bacterium strain CAR-16.</title>
        <authorList>
            <person name="Chen W.-M."/>
        </authorList>
    </citation>
    <scope>NUCLEOTIDE SEQUENCE [LARGE SCALE GENOMIC DNA]</scope>
    <source>
        <strain evidence="4">ICH-30</strain>
    </source>
</reference>
<dbReference type="Proteomes" id="UP000289734">
    <property type="component" value="Unassembled WGS sequence"/>
</dbReference>
<proteinExistence type="predicted"/>
<gene>
    <name evidence="3" type="ORF">EQG68_13950</name>
</gene>
<feature type="transmembrane region" description="Helical" evidence="2">
    <location>
        <begin position="199"/>
        <end position="221"/>
    </location>
</feature>
<keyword evidence="2" id="KW-1133">Transmembrane helix</keyword>
<organism evidence="3 4">
    <name type="scientific">Flavobacterium piscinae</name>
    <dbReference type="NCBI Taxonomy" id="2506424"/>
    <lineage>
        <taxon>Bacteria</taxon>
        <taxon>Pseudomonadati</taxon>
        <taxon>Bacteroidota</taxon>
        <taxon>Flavobacteriia</taxon>
        <taxon>Flavobacteriales</taxon>
        <taxon>Flavobacteriaceae</taxon>
        <taxon>Flavobacterium</taxon>
    </lineage>
</organism>
<name>A0A4Q1KJC7_9FLAO</name>
<evidence type="ECO:0000256" key="1">
    <source>
        <dbReference type="SAM" id="Coils"/>
    </source>
</evidence>
<dbReference type="OrthoDB" id="1425482at2"/>
<feature type="transmembrane region" description="Helical" evidence="2">
    <location>
        <begin position="169"/>
        <end position="187"/>
    </location>
</feature>
<dbReference type="AlphaFoldDB" id="A0A4Q1KJC7"/>
<evidence type="ECO:0000313" key="3">
    <source>
        <dbReference type="EMBL" id="RXR28694.1"/>
    </source>
</evidence>
<sequence length="238" mass="27938">MLLKKKNLLVELQNLKKKMNSESELISQVKKILSENEQERENIKSELSKKSSTNHNYFIFDELETKNIFHINEIKTLCVDYRLRFLSSHYFKGQIPEEAISKIRALEKIHQTQLQGFKIVAPSKLFKLENYDDPLLFAPIGNEYYYLIHKWGNDLHPLRKLAVKPFKNMGNFIVLLVFISLLLTALIPQNIFGKTTQGVMGLVTFLFVLKSVMGIALYYCFWQGKNFNEDIWLSKYYN</sequence>
<evidence type="ECO:0000256" key="2">
    <source>
        <dbReference type="SAM" id="Phobius"/>
    </source>
</evidence>
<keyword evidence="4" id="KW-1185">Reference proteome</keyword>
<comment type="caution">
    <text evidence="3">The sequence shown here is derived from an EMBL/GenBank/DDBJ whole genome shotgun (WGS) entry which is preliminary data.</text>
</comment>
<keyword evidence="1" id="KW-0175">Coiled coil</keyword>
<dbReference type="EMBL" id="SBKQ01000017">
    <property type="protein sequence ID" value="RXR28694.1"/>
    <property type="molecule type" value="Genomic_DNA"/>
</dbReference>
<feature type="coiled-coil region" evidence="1">
    <location>
        <begin position="2"/>
        <end position="53"/>
    </location>
</feature>
<keyword evidence="2" id="KW-0472">Membrane</keyword>
<protein>
    <submittedName>
        <fullName evidence="3">Uncharacterized protein</fullName>
    </submittedName>
</protein>
<accession>A0A4Q1KJC7</accession>
<keyword evidence="2" id="KW-0812">Transmembrane</keyword>